<dbReference type="Pfam" id="PF02875">
    <property type="entry name" value="Mur_ligase_C"/>
    <property type="match status" value="1"/>
</dbReference>
<feature type="domain" description="Mur ligase C-terminal" evidence="13">
    <location>
        <begin position="317"/>
        <end position="444"/>
    </location>
</feature>
<evidence type="ECO:0000256" key="11">
    <source>
        <dbReference type="RuleBase" id="RU004136"/>
    </source>
</evidence>
<feature type="binding site" evidence="10">
    <location>
        <begin position="109"/>
        <end position="115"/>
    </location>
    <ligand>
        <name>ATP</name>
        <dbReference type="ChEBI" id="CHEBI:30616"/>
    </ligand>
</feature>
<dbReference type="InterPro" id="IPR004101">
    <property type="entry name" value="Mur_ligase_C"/>
</dbReference>
<sequence length="461" mass="46952">MIRLTLGEIAEITGGRVVNAQPEVAVTGGVEYDSRKIGPGGLFVAFEGEKVDGHRFAGTAVAAGAAAVLSTRDTGEPGVVVEEPLAALAALAQAVVTRLDRLTVVGLTGSSGKTTTKDYIGQLLARLGPTVAPAGSLNNELGFPYTVLQAGEETRFLVLEMGARGIGHIRYLTDIARPSIGVVLNVGAAHIGEFGSVEGTARAKGELVEALPAEGVAVLNADDPLVAGMASRTRARLVLVGESGKSDLRATDVNVDDRGRASYTLGLGDESAPVKLAVAGRHQVANTLAAAAVALSAGMPLAQVATALGEVGIVSGRRMDVFTRPDGATVIDDSYNANPSSTAAALHALAAMAGGRRTTAVLGYMAELGEHEVSGHEEVGRLAAGLGVDRLIVVSAEAAPIADGALATEGWKGEATVVADQAAAVEILAGDLGGGDVVLVKGSRYRTWDVVDALRPEEVRP</sequence>
<comment type="function">
    <text evidence="10 11">Involved in cell wall formation. Catalyzes the final step in the synthesis of UDP-N-acetylmuramoyl-pentapeptide, the precursor of murein.</text>
</comment>
<dbReference type="GO" id="GO:0016874">
    <property type="term" value="F:ligase activity"/>
    <property type="evidence" value="ECO:0007669"/>
    <property type="project" value="UniProtKB-KW"/>
</dbReference>
<name>A0ABS2A5Z5_9ACTN</name>
<evidence type="ECO:0000259" key="13">
    <source>
        <dbReference type="Pfam" id="PF02875"/>
    </source>
</evidence>
<keyword evidence="9 10" id="KW-0961">Cell wall biogenesis/degradation</keyword>
<evidence type="ECO:0000256" key="5">
    <source>
        <dbReference type="ARBA" id="ARBA00022840"/>
    </source>
</evidence>
<accession>A0ABS2A5Z5</accession>
<dbReference type="RefSeq" id="WP_203375181.1">
    <property type="nucleotide sequence ID" value="NZ_JAENHP010000002.1"/>
</dbReference>
<evidence type="ECO:0000259" key="14">
    <source>
        <dbReference type="Pfam" id="PF08245"/>
    </source>
</evidence>
<keyword evidence="8 10" id="KW-0131">Cell cycle</keyword>
<dbReference type="SUPFAM" id="SSF53244">
    <property type="entry name" value="MurD-like peptide ligases, peptide-binding domain"/>
    <property type="match status" value="1"/>
</dbReference>
<feature type="domain" description="Mur ligase N-terminal catalytic" evidence="12">
    <location>
        <begin position="29"/>
        <end position="89"/>
    </location>
</feature>
<dbReference type="Pfam" id="PF01225">
    <property type="entry name" value="Mur_ligase"/>
    <property type="match status" value="1"/>
</dbReference>
<keyword evidence="3 10" id="KW-0132">Cell division</keyword>
<dbReference type="Gene3D" id="3.40.1190.10">
    <property type="entry name" value="Mur-like, catalytic domain"/>
    <property type="match status" value="1"/>
</dbReference>
<evidence type="ECO:0000313" key="16">
    <source>
        <dbReference type="Proteomes" id="UP000632138"/>
    </source>
</evidence>
<dbReference type="Proteomes" id="UP000632138">
    <property type="component" value="Unassembled WGS sequence"/>
</dbReference>
<evidence type="ECO:0000259" key="12">
    <source>
        <dbReference type="Pfam" id="PF01225"/>
    </source>
</evidence>
<dbReference type="PANTHER" id="PTHR43024:SF1">
    <property type="entry name" value="UDP-N-ACETYLMURAMOYL-TRIPEPTIDE--D-ALANYL-D-ALANINE LIGASE"/>
    <property type="match status" value="1"/>
</dbReference>
<evidence type="ECO:0000313" key="15">
    <source>
        <dbReference type="EMBL" id="MBM2615266.1"/>
    </source>
</evidence>
<keyword evidence="6 10" id="KW-0133">Cell shape</keyword>
<organism evidence="15 16">
    <name type="scientific">Paractinoplanes ovalisporus</name>
    <dbReference type="NCBI Taxonomy" id="2810368"/>
    <lineage>
        <taxon>Bacteria</taxon>
        <taxon>Bacillati</taxon>
        <taxon>Actinomycetota</taxon>
        <taxon>Actinomycetes</taxon>
        <taxon>Micromonosporales</taxon>
        <taxon>Micromonosporaceae</taxon>
        <taxon>Paractinoplanes</taxon>
    </lineage>
</organism>
<dbReference type="HAMAP" id="MF_02019">
    <property type="entry name" value="MurF"/>
    <property type="match status" value="1"/>
</dbReference>
<evidence type="ECO:0000256" key="7">
    <source>
        <dbReference type="ARBA" id="ARBA00022984"/>
    </source>
</evidence>
<evidence type="ECO:0000256" key="8">
    <source>
        <dbReference type="ARBA" id="ARBA00023306"/>
    </source>
</evidence>
<keyword evidence="7 10" id="KW-0573">Peptidoglycan synthesis</keyword>
<dbReference type="Gene3D" id="3.40.1390.10">
    <property type="entry name" value="MurE/MurF, N-terminal domain"/>
    <property type="match status" value="1"/>
</dbReference>
<dbReference type="InterPro" id="IPR005863">
    <property type="entry name" value="UDP-N-AcMur_synth"/>
</dbReference>
<keyword evidence="5 10" id="KW-0067">ATP-binding</keyword>
<proteinExistence type="inferred from homology"/>
<evidence type="ECO:0000256" key="2">
    <source>
        <dbReference type="ARBA" id="ARBA00022598"/>
    </source>
</evidence>
<evidence type="ECO:0000256" key="1">
    <source>
        <dbReference type="ARBA" id="ARBA00022490"/>
    </source>
</evidence>
<dbReference type="NCBIfam" id="TIGR01143">
    <property type="entry name" value="murF"/>
    <property type="match status" value="1"/>
</dbReference>
<evidence type="ECO:0000256" key="9">
    <source>
        <dbReference type="ARBA" id="ARBA00023316"/>
    </source>
</evidence>
<dbReference type="InterPro" id="IPR036615">
    <property type="entry name" value="Mur_ligase_C_dom_sf"/>
</dbReference>
<keyword evidence="16" id="KW-1185">Reference proteome</keyword>
<comment type="pathway">
    <text evidence="10 11">Cell wall biogenesis; peptidoglycan biosynthesis.</text>
</comment>
<dbReference type="Pfam" id="PF08245">
    <property type="entry name" value="Mur_ligase_M"/>
    <property type="match status" value="1"/>
</dbReference>
<evidence type="ECO:0000256" key="4">
    <source>
        <dbReference type="ARBA" id="ARBA00022741"/>
    </source>
</evidence>
<dbReference type="InterPro" id="IPR036565">
    <property type="entry name" value="Mur-like_cat_sf"/>
</dbReference>
<dbReference type="EMBL" id="JAENHP010000002">
    <property type="protein sequence ID" value="MBM2615266.1"/>
    <property type="molecule type" value="Genomic_DNA"/>
</dbReference>
<feature type="domain" description="Mur ligase central" evidence="14">
    <location>
        <begin position="108"/>
        <end position="294"/>
    </location>
</feature>
<comment type="catalytic activity">
    <reaction evidence="10 11">
        <text>D-alanyl-D-alanine + UDP-N-acetyl-alpha-D-muramoyl-L-alanyl-gamma-D-glutamyl-meso-2,6-diaminopimelate + ATP = UDP-N-acetyl-alpha-D-muramoyl-L-alanyl-gamma-D-glutamyl-meso-2,6-diaminopimeloyl-D-alanyl-D-alanine + ADP + phosphate + H(+)</text>
        <dbReference type="Rhea" id="RHEA:28374"/>
        <dbReference type="ChEBI" id="CHEBI:15378"/>
        <dbReference type="ChEBI" id="CHEBI:30616"/>
        <dbReference type="ChEBI" id="CHEBI:43474"/>
        <dbReference type="ChEBI" id="CHEBI:57822"/>
        <dbReference type="ChEBI" id="CHEBI:61386"/>
        <dbReference type="ChEBI" id="CHEBI:83905"/>
        <dbReference type="ChEBI" id="CHEBI:456216"/>
        <dbReference type="EC" id="6.3.2.10"/>
    </reaction>
</comment>
<dbReference type="Gene3D" id="3.90.190.20">
    <property type="entry name" value="Mur ligase, C-terminal domain"/>
    <property type="match status" value="1"/>
</dbReference>
<dbReference type="InterPro" id="IPR035911">
    <property type="entry name" value="MurE/MurF_N"/>
</dbReference>
<comment type="subcellular location">
    <subcellularLocation>
        <location evidence="10 11">Cytoplasm</location>
    </subcellularLocation>
</comment>
<dbReference type="SUPFAM" id="SSF53623">
    <property type="entry name" value="MurD-like peptide ligases, catalytic domain"/>
    <property type="match status" value="1"/>
</dbReference>
<dbReference type="PANTHER" id="PTHR43024">
    <property type="entry name" value="UDP-N-ACETYLMURAMOYL-TRIPEPTIDE--D-ALANYL-D-ALANINE LIGASE"/>
    <property type="match status" value="1"/>
</dbReference>
<dbReference type="SUPFAM" id="SSF63418">
    <property type="entry name" value="MurE/MurF N-terminal domain"/>
    <property type="match status" value="1"/>
</dbReference>
<protein>
    <recommendedName>
        <fullName evidence="10 11">UDP-N-acetylmuramoyl-tripeptide--D-alanyl-D-alanine ligase</fullName>
        <ecNumber evidence="10 11">6.3.2.10</ecNumber>
    </recommendedName>
    <alternativeName>
        <fullName evidence="10">D-alanyl-D-alanine-adding enzyme</fullName>
    </alternativeName>
</protein>
<reference evidence="15 16" key="1">
    <citation type="submission" date="2021-01" db="EMBL/GenBank/DDBJ databases">
        <title>Actinoplanes sp. nov. LDG1-06 isolated from lichen.</title>
        <authorList>
            <person name="Saeng-In P."/>
            <person name="Phongsopitanun W."/>
            <person name="Kanchanasin P."/>
            <person name="Yuki M."/>
            <person name="Kudo T."/>
            <person name="Ohkuma M."/>
            <person name="Tanasupawat S."/>
        </authorList>
    </citation>
    <scope>NUCLEOTIDE SEQUENCE [LARGE SCALE GENOMIC DNA]</scope>
    <source>
        <strain evidence="15 16">LDG1-06</strain>
    </source>
</reference>
<keyword evidence="2 10" id="KW-0436">Ligase</keyword>
<comment type="similarity">
    <text evidence="10">Belongs to the MurCDEF family. MurF subfamily.</text>
</comment>
<dbReference type="InterPro" id="IPR051046">
    <property type="entry name" value="MurCDEF_CellWall_CoF430Synth"/>
</dbReference>
<dbReference type="InterPro" id="IPR013221">
    <property type="entry name" value="Mur_ligase_cen"/>
</dbReference>
<evidence type="ECO:0000256" key="10">
    <source>
        <dbReference type="HAMAP-Rule" id="MF_02019"/>
    </source>
</evidence>
<comment type="caution">
    <text evidence="15">The sequence shown here is derived from an EMBL/GenBank/DDBJ whole genome shotgun (WGS) entry which is preliminary data.</text>
</comment>
<gene>
    <name evidence="10" type="primary">murF</name>
    <name evidence="15" type="ORF">JIG36_06785</name>
</gene>
<dbReference type="EC" id="6.3.2.10" evidence="10 11"/>
<evidence type="ECO:0000256" key="6">
    <source>
        <dbReference type="ARBA" id="ARBA00022960"/>
    </source>
</evidence>
<keyword evidence="4 10" id="KW-0547">Nucleotide-binding</keyword>
<keyword evidence="1 10" id="KW-0963">Cytoplasm</keyword>
<evidence type="ECO:0000256" key="3">
    <source>
        <dbReference type="ARBA" id="ARBA00022618"/>
    </source>
</evidence>
<dbReference type="InterPro" id="IPR000713">
    <property type="entry name" value="Mur_ligase_N"/>
</dbReference>